<keyword evidence="2 5" id="KW-0812">Transmembrane</keyword>
<dbReference type="AlphaFoldDB" id="A0AA37QHF6"/>
<feature type="transmembrane region" description="Helical" evidence="5">
    <location>
        <begin position="343"/>
        <end position="362"/>
    </location>
</feature>
<evidence type="ECO:0000259" key="6">
    <source>
        <dbReference type="Pfam" id="PF04932"/>
    </source>
</evidence>
<evidence type="ECO:0000256" key="2">
    <source>
        <dbReference type="ARBA" id="ARBA00022692"/>
    </source>
</evidence>
<evidence type="ECO:0000256" key="3">
    <source>
        <dbReference type="ARBA" id="ARBA00022989"/>
    </source>
</evidence>
<keyword evidence="4 5" id="KW-0472">Membrane</keyword>
<evidence type="ECO:0000313" key="7">
    <source>
        <dbReference type="EMBL" id="GLC25838.1"/>
    </source>
</evidence>
<keyword evidence="8" id="KW-1185">Reference proteome</keyword>
<accession>A0AA37QHF6</accession>
<reference evidence="7" key="1">
    <citation type="submission" date="2022-08" db="EMBL/GenBank/DDBJ databases">
        <title>Draft genome sequencing of Roseisolibacter agri AW1220.</title>
        <authorList>
            <person name="Tobiishi Y."/>
            <person name="Tonouchi A."/>
        </authorList>
    </citation>
    <scope>NUCLEOTIDE SEQUENCE</scope>
    <source>
        <strain evidence="7">AW1220</strain>
    </source>
</reference>
<dbReference type="GO" id="GO:0016020">
    <property type="term" value="C:membrane"/>
    <property type="evidence" value="ECO:0007669"/>
    <property type="project" value="UniProtKB-SubCell"/>
</dbReference>
<evidence type="ECO:0000256" key="5">
    <source>
        <dbReference type="SAM" id="Phobius"/>
    </source>
</evidence>
<feature type="transmembrane region" description="Helical" evidence="5">
    <location>
        <begin position="374"/>
        <end position="407"/>
    </location>
</feature>
<evidence type="ECO:0000313" key="8">
    <source>
        <dbReference type="Proteomes" id="UP001161325"/>
    </source>
</evidence>
<gene>
    <name evidence="7" type="ORF">rosag_23510</name>
</gene>
<feature type="transmembrane region" description="Helical" evidence="5">
    <location>
        <begin position="180"/>
        <end position="197"/>
    </location>
</feature>
<feature type="domain" description="O-antigen ligase-related" evidence="6">
    <location>
        <begin position="189"/>
        <end position="351"/>
    </location>
</feature>
<feature type="transmembrane region" description="Helical" evidence="5">
    <location>
        <begin position="437"/>
        <end position="462"/>
    </location>
</feature>
<feature type="transmembrane region" description="Helical" evidence="5">
    <location>
        <begin position="203"/>
        <end position="219"/>
    </location>
</feature>
<dbReference type="InterPro" id="IPR007016">
    <property type="entry name" value="O-antigen_ligase-rel_domated"/>
</dbReference>
<keyword evidence="3 5" id="KW-1133">Transmembrane helix</keyword>
<dbReference type="PANTHER" id="PTHR37422:SF23">
    <property type="entry name" value="TEICHURONIC ACID BIOSYNTHESIS PROTEIN TUAE"/>
    <property type="match status" value="1"/>
</dbReference>
<evidence type="ECO:0000256" key="1">
    <source>
        <dbReference type="ARBA" id="ARBA00004141"/>
    </source>
</evidence>
<name>A0AA37QHF6_9BACT</name>
<dbReference type="Proteomes" id="UP001161325">
    <property type="component" value="Unassembled WGS sequence"/>
</dbReference>
<comment type="subcellular location">
    <subcellularLocation>
        <location evidence="1">Membrane</location>
        <topology evidence="1">Multi-pass membrane protein</topology>
    </subcellularLocation>
</comment>
<feature type="transmembrane region" description="Helical" evidence="5">
    <location>
        <begin position="114"/>
        <end position="136"/>
    </location>
</feature>
<evidence type="ECO:0000256" key="4">
    <source>
        <dbReference type="ARBA" id="ARBA00023136"/>
    </source>
</evidence>
<dbReference type="PANTHER" id="PTHR37422">
    <property type="entry name" value="TEICHURONIC ACID BIOSYNTHESIS PROTEIN TUAE"/>
    <property type="match status" value="1"/>
</dbReference>
<feature type="transmembrane region" description="Helical" evidence="5">
    <location>
        <begin position="231"/>
        <end position="251"/>
    </location>
</feature>
<feature type="transmembrane region" description="Helical" evidence="5">
    <location>
        <begin position="156"/>
        <end position="173"/>
    </location>
</feature>
<feature type="transmembrane region" description="Helical" evidence="5">
    <location>
        <begin position="84"/>
        <end position="102"/>
    </location>
</feature>
<dbReference type="Pfam" id="PF04932">
    <property type="entry name" value="Wzy_C"/>
    <property type="match status" value="1"/>
</dbReference>
<dbReference type="InterPro" id="IPR051533">
    <property type="entry name" value="WaaL-like"/>
</dbReference>
<sequence>MAIAALRYKLFDLDRFFVPKELALHATAALVAAARLAWPAVRRRTPDGWHAEGGHARLTLVDAALGLYLLLSVVSALFAQNPWLGARATALSLSGAALFWGARALARAGHGRTVLAAVGVAITVGAATSLLQAYGVESAYFSLNRAPGGTFGNRNFVAHLAAIGTPLLVGLSLRARSRRHAALAALATGALATVLVLSRSRGAWLAAAASAVPLLVGVWRARQLPGVRPKLGRVLLIALALAGGATAALKIPNTLEWKSDSPYLDSVKGVVDYRGGSGRGRLKQYANSARMALDDPLLGVGPGNWATRYPRFAPAGDPSLTPDGTTANPWPSSDWVAILSERGLPAFLAFAAAIAGLAWWAHRAAWRAADADRALTGGVFGAMLAATVVVGAFDAVLLLAAPAFFAWTALGALAIESGAVDDAARPVPWPAFARRGAWALLGLVGLLAFGRAAGQAGAMALFSTGRTTAIGRAGELDPGSYRIRLRQAELAARRGRCPEVRRHAGAAADLLPAAPAPRRLLAACGGRRRAAAD</sequence>
<dbReference type="EMBL" id="BRXS01000003">
    <property type="protein sequence ID" value="GLC25838.1"/>
    <property type="molecule type" value="Genomic_DNA"/>
</dbReference>
<protein>
    <recommendedName>
        <fullName evidence="6">O-antigen ligase-related domain-containing protein</fullName>
    </recommendedName>
</protein>
<comment type="caution">
    <text evidence="7">The sequence shown here is derived from an EMBL/GenBank/DDBJ whole genome shotgun (WGS) entry which is preliminary data.</text>
</comment>
<organism evidence="7 8">
    <name type="scientific">Roseisolibacter agri</name>
    <dbReference type="NCBI Taxonomy" id="2014610"/>
    <lineage>
        <taxon>Bacteria</taxon>
        <taxon>Pseudomonadati</taxon>
        <taxon>Gemmatimonadota</taxon>
        <taxon>Gemmatimonadia</taxon>
        <taxon>Gemmatimonadales</taxon>
        <taxon>Gemmatimonadaceae</taxon>
        <taxon>Roseisolibacter</taxon>
    </lineage>
</organism>
<feature type="transmembrane region" description="Helical" evidence="5">
    <location>
        <begin position="58"/>
        <end position="78"/>
    </location>
</feature>
<proteinExistence type="predicted"/>